<proteinExistence type="predicted"/>
<dbReference type="RefSeq" id="WP_151866049.1">
    <property type="nucleotide sequence ID" value="NZ_WBZB01000031.1"/>
</dbReference>
<dbReference type="AlphaFoldDB" id="A0A833HNJ3"/>
<evidence type="ECO:0000313" key="2">
    <source>
        <dbReference type="Proteomes" id="UP000465601"/>
    </source>
</evidence>
<keyword evidence="2" id="KW-1185">Reference proteome</keyword>
<accession>A0A833HNJ3</accession>
<reference evidence="1 2" key="1">
    <citation type="submission" date="2019-10" db="EMBL/GenBank/DDBJ databases">
        <title>Alkaliphilus serpentinus sp. nov. and Alkaliphilus pronyensis sp. nov., two novel anaerobic alkaliphilic species isolated from the serpentinized-hosted hydrothermal field of the Prony Bay (New Caledonia).</title>
        <authorList>
            <person name="Postec A."/>
        </authorList>
    </citation>
    <scope>NUCLEOTIDE SEQUENCE [LARGE SCALE GENOMIC DNA]</scope>
    <source>
        <strain evidence="1 2">LacT</strain>
    </source>
</reference>
<dbReference type="OrthoDB" id="1649161at2"/>
<name>A0A833HNJ3_9FIRM</name>
<dbReference type="EMBL" id="WBZB01000031">
    <property type="protein sequence ID" value="KAB3529482.1"/>
    <property type="molecule type" value="Genomic_DNA"/>
</dbReference>
<dbReference type="Proteomes" id="UP000465601">
    <property type="component" value="Unassembled WGS sequence"/>
</dbReference>
<sequence length="250" mass="28793">MKIDFYYWDNQCPINYETLELLKKLDSSLFDINFHDITDNQELAKKMKMYFPSLTVFNDFIRWRSPININLINNISKGVIIKEEPYIVDIPRNEFTGNLVKLTGKTISGINKCCTMTECIEACFAKGEFLSKINGNFLGYLHYKGNKIIGGAEYIPTFLVPYDIPKDSDTAFLTCSYLSSDTLYDNKAYPLRVLEKDLSNSFKRILAISDEQGVFPNGNLKWFKEQGYKDEGIISTEENYAKLHLVSKIL</sequence>
<gene>
    <name evidence="1" type="ORF">F8153_09120</name>
</gene>
<protein>
    <submittedName>
        <fullName evidence="1">Uncharacterized protein</fullName>
    </submittedName>
</protein>
<comment type="caution">
    <text evidence="1">The sequence shown here is derived from an EMBL/GenBank/DDBJ whole genome shotgun (WGS) entry which is preliminary data.</text>
</comment>
<evidence type="ECO:0000313" key="1">
    <source>
        <dbReference type="EMBL" id="KAB3529482.1"/>
    </source>
</evidence>
<organism evidence="1 2">
    <name type="scientific">Alkaliphilus serpentinus</name>
    <dbReference type="NCBI Taxonomy" id="1482731"/>
    <lineage>
        <taxon>Bacteria</taxon>
        <taxon>Bacillati</taxon>
        <taxon>Bacillota</taxon>
        <taxon>Clostridia</taxon>
        <taxon>Peptostreptococcales</taxon>
        <taxon>Natronincolaceae</taxon>
        <taxon>Alkaliphilus</taxon>
    </lineage>
</organism>